<feature type="domain" description="Transglycosylase SLT" evidence="2">
    <location>
        <begin position="133"/>
        <end position="227"/>
    </location>
</feature>
<organism evidence="3">
    <name type="scientific">Siphoviridae sp. ctoiW10</name>
    <dbReference type="NCBI Taxonomy" id="2827592"/>
    <lineage>
        <taxon>Viruses</taxon>
        <taxon>Duplodnaviria</taxon>
        <taxon>Heunggongvirae</taxon>
        <taxon>Uroviricota</taxon>
        <taxon>Caudoviricetes</taxon>
    </lineage>
</organism>
<keyword evidence="1" id="KW-0812">Transmembrane</keyword>
<protein>
    <recommendedName>
        <fullName evidence="2">Transglycosylase SLT domain-containing protein</fullName>
    </recommendedName>
</protein>
<dbReference type="InterPro" id="IPR023346">
    <property type="entry name" value="Lysozyme-like_dom_sf"/>
</dbReference>
<proteinExistence type="predicted"/>
<name>A0A8S5LPC9_9CAUD</name>
<dbReference type="CDD" id="cd00254">
    <property type="entry name" value="LT-like"/>
    <property type="match status" value="1"/>
</dbReference>
<dbReference type="Gene3D" id="1.10.530.10">
    <property type="match status" value="1"/>
</dbReference>
<evidence type="ECO:0000256" key="1">
    <source>
        <dbReference type="SAM" id="Phobius"/>
    </source>
</evidence>
<evidence type="ECO:0000259" key="2">
    <source>
        <dbReference type="Pfam" id="PF01464"/>
    </source>
</evidence>
<reference evidence="3" key="1">
    <citation type="journal article" date="2021" name="Proc. Natl. Acad. Sci. U.S.A.">
        <title>A Catalog of Tens of Thousands of Viruses from Human Metagenomes Reveals Hidden Associations with Chronic Diseases.</title>
        <authorList>
            <person name="Tisza M.J."/>
            <person name="Buck C.B."/>
        </authorList>
    </citation>
    <scope>NUCLEOTIDE SEQUENCE</scope>
    <source>
        <strain evidence="3">CtoiW10</strain>
    </source>
</reference>
<sequence length="245" mass="27631">MKTFEEYEAEAAWEAHLENALRVARREAAERRRKAIRKALLLWGAVALVLAALWLTRESGEPEPVAPKAPAGRLAGDDTPAEVYASLVLWQEMEPETAPPVQEDYENEKIEAALFDSGYFRADVPLDGDTQSYLRAACEESGVEYELMLAIIRKETGYRNVKGDDGSSWGYCQVQPRWHKARMERLGVTDLMDPFGNFRVACDYMAELLSRYDVENALTAYNSGHPGHSAYARTVMGYWEELKNG</sequence>
<dbReference type="SUPFAM" id="SSF53955">
    <property type="entry name" value="Lysozyme-like"/>
    <property type="match status" value="1"/>
</dbReference>
<dbReference type="Pfam" id="PF01464">
    <property type="entry name" value="SLT"/>
    <property type="match status" value="1"/>
</dbReference>
<keyword evidence="1" id="KW-1133">Transmembrane helix</keyword>
<dbReference type="EMBL" id="BK015888">
    <property type="protein sequence ID" value="DAD71786.1"/>
    <property type="molecule type" value="Genomic_DNA"/>
</dbReference>
<accession>A0A8S5LPC9</accession>
<dbReference type="InterPro" id="IPR008258">
    <property type="entry name" value="Transglycosylase_SLT_dom_1"/>
</dbReference>
<keyword evidence="1" id="KW-0472">Membrane</keyword>
<feature type="transmembrane region" description="Helical" evidence="1">
    <location>
        <begin position="35"/>
        <end position="55"/>
    </location>
</feature>
<evidence type="ECO:0000313" key="3">
    <source>
        <dbReference type="EMBL" id="DAD71786.1"/>
    </source>
</evidence>